<protein>
    <submittedName>
        <fullName evidence="3">Class I SAM-dependent methyltransferase</fullName>
    </submittedName>
</protein>
<comment type="caution">
    <text evidence="3">The sequence shown here is derived from an EMBL/GenBank/DDBJ whole genome shotgun (WGS) entry which is preliminary data.</text>
</comment>
<dbReference type="EMBL" id="VDUX01000002">
    <property type="protein sequence ID" value="TXL62320.1"/>
    <property type="molecule type" value="Genomic_DNA"/>
</dbReference>
<dbReference type="InterPro" id="IPR029063">
    <property type="entry name" value="SAM-dependent_MTases_sf"/>
</dbReference>
<keyword evidence="2" id="KW-0472">Membrane</keyword>
<feature type="region of interest" description="Disordered" evidence="1">
    <location>
        <begin position="135"/>
        <end position="155"/>
    </location>
</feature>
<organism evidence="3 4">
    <name type="scientific">Aeromicrobium terrae</name>
    <dbReference type="NCBI Taxonomy" id="2498846"/>
    <lineage>
        <taxon>Bacteria</taxon>
        <taxon>Bacillati</taxon>
        <taxon>Actinomycetota</taxon>
        <taxon>Actinomycetes</taxon>
        <taxon>Propionibacteriales</taxon>
        <taxon>Nocardioidaceae</taxon>
        <taxon>Aeromicrobium</taxon>
    </lineage>
</organism>
<evidence type="ECO:0000256" key="2">
    <source>
        <dbReference type="SAM" id="Phobius"/>
    </source>
</evidence>
<accession>A0A5C8NML1</accession>
<evidence type="ECO:0000256" key="1">
    <source>
        <dbReference type="SAM" id="MobiDB-lite"/>
    </source>
</evidence>
<dbReference type="Pfam" id="PF13578">
    <property type="entry name" value="Methyltransf_24"/>
    <property type="match status" value="1"/>
</dbReference>
<keyword evidence="3" id="KW-0808">Transferase</keyword>
<dbReference type="GO" id="GO:0008168">
    <property type="term" value="F:methyltransferase activity"/>
    <property type="evidence" value="ECO:0007669"/>
    <property type="project" value="UniProtKB-KW"/>
</dbReference>
<keyword evidence="3" id="KW-0489">Methyltransferase</keyword>
<proteinExistence type="predicted"/>
<dbReference type="Gene3D" id="3.40.50.150">
    <property type="entry name" value="Vaccinia Virus protein VP39"/>
    <property type="match status" value="1"/>
</dbReference>
<evidence type="ECO:0000313" key="4">
    <source>
        <dbReference type="Proteomes" id="UP000321571"/>
    </source>
</evidence>
<evidence type="ECO:0000313" key="3">
    <source>
        <dbReference type="EMBL" id="TXL62320.1"/>
    </source>
</evidence>
<keyword evidence="2" id="KW-0812">Transmembrane</keyword>
<dbReference type="SUPFAM" id="SSF53335">
    <property type="entry name" value="S-adenosyl-L-methionine-dependent methyltransferases"/>
    <property type="match status" value="1"/>
</dbReference>
<dbReference type="GO" id="GO:0032259">
    <property type="term" value="P:methylation"/>
    <property type="evidence" value="ECO:0007669"/>
    <property type="project" value="UniProtKB-KW"/>
</dbReference>
<reference evidence="3 4" key="1">
    <citation type="submission" date="2019-06" db="EMBL/GenBank/DDBJ databases">
        <title>Aeromicrobium sp. nov., isolated from a maize field.</title>
        <authorList>
            <person name="Lin S.-Y."/>
            <person name="Tsai C.-F."/>
            <person name="Young C.-C."/>
        </authorList>
    </citation>
    <scope>NUCLEOTIDE SEQUENCE [LARGE SCALE GENOMIC DNA]</scope>
    <source>
        <strain evidence="3 4">CC-CFT486</strain>
    </source>
</reference>
<dbReference type="RefSeq" id="WP_147684884.1">
    <property type="nucleotide sequence ID" value="NZ_VDUX01000002.1"/>
</dbReference>
<keyword evidence="4" id="KW-1185">Reference proteome</keyword>
<feature type="transmembrane region" description="Helical" evidence="2">
    <location>
        <begin position="200"/>
        <end position="218"/>
    </location>
</feature>
<dbReference type="OrthoDB" id="823440at2"/>
<gene>
    <name evidence="3" type="ORF">FHP06_06405</name>
</gene>
<keyword evidence="2" id="KW-1133">Transmembrane helix</keyword>
<sequence>MPDERALIILRSLEDLAGNLGDGPETDVTLVSDDGGVDAAHAPYARVVVVASGDSPAELRSLVDLAASLGPGDVHVTAVSVADADAESWATAFVGFEVVETEEEFRSAVLKPTDDAQMSAGPFLHGWLSAIEAPSPEAPVSPAPSPAPPPPAVASVPRAGRAQRLRAALFMRRKLVAAAVVVALLAFALSIGLVALLDEYYLATLSTGLAMLVAVGILRSEQQSRRLLARDRERAAQMTALSKSLGPAQMEQLRRAVSANELATNEVIHRLKLMRDGFVDPTKPGLLRQITRESQSTFEQVQATINLFTLADVKAPVPPMRGWAVSPDALNILVQEMLVVRPSVVVECGSGVSTLFLALTAKQVGLDVRIVALDHDAEYAGKTNRMLALHGVDDIAMARFAAIEPVSTDDGERPWYALSAIEDLTDIGLLFIDGPPKATAPLARYPALPQLWDRLAPDSSIVLDDTNRQDEQEIIERWTASHQELSIEEFSTEKGMHVLRRSAPH</sequence>
<dbReference type="AlphaFoldDB" id="A0A5C8NML1"/>
<name>A0A5C8NML1_9ACTN</name>
<feature type="compositionally biased region" description="Pro residues" evidence="1">
    <location>
        <begin position="136"/>
        <end position="152"/>
    </location>
</feature>
<dbReference type="Proteomes" id="UP000321571">
    <property type="component" value="Unassembled WGS sequence"/>
</dbReference>
<feature type="transmembrane region" description="Helical" evidence="2">
    <location>
        <begin position="175"/>
        <end position="194"/>
    </location>
</feature>